<dbReference type="EMBL" id="JAELUQ010000004">
    <property type="protein sequence ID" value="KAG7415079.1"/>
    <property type="molecule type" value="Genomic_DNA"/>
</dbReference>
<gene>
    <name evidence="2" type="ORF">Forpe1208_v005473</name>
</gene>
<organism evidence="2 3">
    <name type="scientific">Fusarium oxysporum f. sp. rapae</name>
    <dbReference type="NCBI Taxonomy" id="485398"/>
    <lineage>
        <taxon>Eukaryota</taxon>
        <taxon>Fungi</taxon>
        <taxon>Dikarya</taxon>
        <taxon>Ascomycota</taxon>
        <taxon>Pezizomycotina</taxon>
        <taxon>Sordariomycetes</taxon>
        <taxon>Hypocreomycetidae</taxon>
        <taxon>Hypocreales</taxon>
        <taxon>Nectriaceae</taxon>
        <taxon>Fusarium</taxon>
        <taxon>Fusarium oxysporum species complex</taxon>
    </lineage>
</organism>
<evidence type="ECO:0000256" key="1">
    <source>
        <dbReference type="SAM" id="Phobius"/>
    </source>
</evidence>
<keyword evidence="1" id="KW-0472">Membrane</keyword>
<protein>
    <submittedName>
        <fullName evidence="2">Uncharacterized protein</fullName>
    </submittedName>
</protein>
<evidence type="ECO:0000313" key="3">
    <source>
        <dbReference type="Proteomes" id="UP000694050"/>
    </source>
</evidence>
<dbReference type="AlphaFoldDB" id="A0A8J5P0L1"/>
<keyword evidence="1" id="KW-0812">Transmembrane</keyword>
<name>A0A8J5P0L1_FUSOX</name>
<accession>A0A8J5P0L1</accession>
<feature type="transmembrane region" description="Helical" evidence="1">
    <location>
        <begin position="117"/>
        <end position="139"/>
    </location>
</feature>
<dbReference type="Proteomes" id="UP000694050">
    <property type="component" value="Unassembled WGS sequence"/>
</dbReference>
<feature type="transmembrane region" description="Helical" evidence="1">
    <location>
        <begin position="91"/>
        <end position="111"/>
    </location>
</feature>
<proteinExistence type="predicted"/>
<keyword evidence="1" id="KW-1133">Transmembrane helix</keyword>
<evidence type="ECO:0000313" key="2">
    <source>
        <dbReference type="EMBL" id="KAG7415079.1"/>
    </source>
</evidence>
<comment type="caution">
    <text evidence="2">The sequence shown here is derived from an EMBL/GenBank/DDBJ whole genome shotgun (WGS) entry which is preliminary data.</text>
</comment>
<reference evidence="2" key="1">
    <citation type="submission" date="2021-04" db="EMBL/GenBank/DDBJ databases">
        <title>First draft genome resource for Brassicaceae pathogens Fusarium oxysporum f. sp. raphani and Fusarium oxysporum f. sp. rapae.</title>
        <authorList>
            <person name="Asai S."/>
        </authorList>
    </citation>
    <scope>NUCLEOTIDE SEQUENCE</scope>
    <source>
        <strain evidence="2">Tf1208</strain>
    </source>
</reference>
<sequence length="149" mass="15965">MDKKNESLRGFCEIASRQGSILSVQAGMAHESGPTGGVFASGHGTVLAWQMLNTYCAVILGDFRNEYPQCHSIADMADIIGGPILREVTGVLFLVVYVICTASGIIGVSVALNTLSSHALCTNWIVFIATLMVAFPAAIRKFEKIAWLT</sequence>